<evidence type="ECO:0000313" key="1">
    <source>
        <dbReference type="EMBL" id="CRL09756.1"/>
    </source>
</evidence>
<gene>
    <name evidence="1" type="ORF">NIT7321_00590</name>
</gene>
<protein>
    <submittedName>
        <fullName evidence="1">Uncharacterized protein</fullName>
    </submittedName>
</protein>
<sequence length="160" mass="17542">MKLYSLNGGYPVPLPDRILVDGVIRTDPTSFTAEEIEAVGLVVAPDQPEFDPQSEQLIWDGSAWSVEPMPVRDPVVVYASLNKLEAMALFRQVTGTDDAGELAMRKDPALELLWMKWETDVPQSIHRDNPVVGQFLSGLIAAGHATDEQKAAMLAAWPTV</sequence>
<keyword evidence="2" id="KW-1185">Reference proteome</keyword>
<dbReference type="EMBL" id="CVRL01000006">
    <property type="protein sequence ID" value="CRL09756.1"/>
    <property type="molecule type" value="Genomic_DNA"/>
</dbReference>
<evidence type="ECO:0000313" key="2">
    <source>
        <dbReference type="Proteomes" id="UP000043764"/>
    </source>
</evidence>
<organism evidence="1 2">
    <name type="scientific">Phaeobacter italicus</name>
    <dbReference type="NCBI Taxonomy" id="481446"/>
    <lineage>
        <taxon>Bacteria</taxon>
        <taxon>Pseudomonadati</taxon>
        <taxon>Pseudomonadota</taxon>
        <taxon>Alphaproteobacteria</taxon>
        <taxon>Rhodobacterales</taxon>
        <taxon>Roseobacteraceae</taxon>
        <taxon>Phaeobacter</taxon>
    </lineage>
</organism>
<accession>A0A0H5CXY5</accession>
<proteinExistence type="predicted"/>
<dbReference type="Proteomes" id="UP000043764">
    <property type="component" value="Unassembled WGS sequence"/>
</dbReference>
<dbReference type="AlphaFoldDB" id="A0A0H5CXY5"/>
<reference evidence="2" key="1">
    <citation type="submission" date="2015-05" db="EMBL/GenBank/DDBJ databases">
        <authorList>
            <person name="Rodrigo-Torres Lidia"/>
            <person name="Arahal R.David."/>
        </authorList>
    </citation>
    <scope>NUCLEOTIDE SEQUENCE [LARGE SCALE GENOMIC DNA]</scope>
    <source>
        <strain evidence="2">CECT 7321</strain>
    </source>
</reference>
<name>A0A0H5CXY5_9RHOB</name>
<dbReference type="RefSeq" id="WP_050672536.1">
    <property type="nucleotide sequence ID" value="NZ_CVRL01000006.1"/>
</dbReference>